<accession>A0A6P3VFF9</accession>
<evidence type="ECO:0000313" key="2">
    <source>
        <dbReference type="Proteomes" id="UP000515152"/>
    </source>
</evidence>
<dbReference type="Proteomes" id="UP000515152">
    <property type="component" value="Chromosome 6"/>
</dbReference>
<organism evidence="2 3">
    <name type="scientific">Clupea harengus</name>
    <name type="common">Atlantic herring</name>
    <dbReference type="NCBI Taxonomy" id="7950"/>
    <lineage>
        <taxon>Eukaryota</taxon>
        <taxon>Metazoa</taxon>
        <taxon>Chordata</taxon>
        <taxon>Craniata</taxon>
        <taxon>Vertebrata</taxon>
        <taxon>Euteleostomi</taxon>
        <taxon>Actinopterygii</taxon>
        <taxon>Neopterygii</taxon>
        <taxon>Teleostei</taxon>
        <taxon>Clupei</taxon>
        <taxon>Clupeiformes</taxon>
        <taxon>Clupeoidei</taxon>
        <taxon>Clupeidae</taxon>
        <taxon>Clupea</taxon>
    </lineage>
</organism>
<dbReference type="GO" id="GO:0031932">
    <property type="term" value="C:TORC2 complex"/>
    <property type="evidence" value="ECO:0007669"/>
    <property type="project" value="TreeGrafter"/>
</dbReference>
<dbReference type="InterPro" id="IPR013745">
    <property type="entry name" value="Bit61/PRR5"/>
</dbReference>
<dbReference type="GeneID" id="105889020"/>
<proteinExistence type="inferred from homology"/>
<dbReference type="AlphaFoldDB" id="A0A6P3VFF9"/>
<comment type="similarity">
    <text evidence="1">Belongs to the PROTOR family.</text>
</comment>
<reference evidence="3" key="1">
    <citation type="submission" date="2025-08" db="UniProtKB">
        <authorList>
            <consortium name="RefSeq"/>
        </authorList>
    </citation>
    <scope>IDENTIFICATION</scope>
</reference>
<dbReference type="KEGG" id="char:105889020"/>
<dbReference type="PANTHER" id="PTHR32428:SF3">
    <property type="entry name" value="PROLINE-RICH PROTEIN 5-LIKE"/>
    <property type="match status" value="1"/>
</dbReference>
<name>A0A6P3VFF9_CLUHA</name>
<evidence type="ECO:0000256" key="1">
    <source>
        <dbReference type="ARBA" id="ARBA00010453"/>
    </source>
</evidence>
<keyword evidence="2" id="KW-1185">Reference proteome</keyword>
<dbReference type="RefSeq" id="XP_012670230.2">
    <property type="nucleotide sequence ID" value="XM_012814776.3"/>
</dbReference>
<protein>
    <submittedName>
        <fullName evidence="3">Proline-rich protein 5-like isoform X1</fullName>
    </submittedName>
</protein>
<evidence type="ECO:0000313" key="3">
    <source>
        <dbReference type="RefSeq" id="XP_012670230.2"/>
    </source>
</evidence>
<sequence length="320" mass="35856">MQAEHKIHLWGKDSTMSKRHHQHIRLMSSPSMSNLPRDTQSQSTSVMNSVCTAVIKVFQGEALQTNELHALIESIRWLLKTEMGSFITEYFQNQLLNKGLAYIVDEIQGCEDDCKLSVLSETWERFFTEILPTLQAIFCPLQGQDMTVRQMALLSFRDLVLMKLPLRDLLPKNPTLLPAAITNMLLVLQGVHEPRGLSLEYCQLENLIELVISPYLRNCLQKNHTTRYTRNVKHSRGTMGPPEIRITQHLSDGSLLDPLVEQEGEVYLERMGTTRRHTVTNAHSDAQLLAVPGAGGSVSGVSPLAGAGAEPNPSRMSNTF</sequence>
<dbReference type="Pfam" id="PF08539">
    <property type="entry name" value="HbrB"/>
    <property type="match status" value="1"/>
</dbReference>
<gene>
    <name evidence="3" type="primary">LOC105889020</name>
</gene>
<dbReference type="OrthoDB" id="2290221at2759"/>
<dbReference type="GO" id="GO:0038203">
    <property type="term" value="P:TORC2 signaling"/>
    <property type="evidence" value="ECO:0007669"/>
    <property type="project" value="TreeGrafter"/>
</dbReference>
<dbReference type="PANTHER" id="PTHR32428">
    <property type="entry name" value="TARGET OF RAPAMYCIN COMPLEX 2 SUBUNIT BIT61-RELATED"/>
    <property type="match status" value="1"/>
</dbReference>